<dbReference type="Proteomes" id="UP000006514">
    <property type="component" value="Unassembled WGS sequence"/>
</dbReference>
<name>J0WXS4_AURST</name>
<dbReference type="EMBL" id="JH687810">
    <property type="protein sequence ID" value="EJD39787.1"/>
    <property type="molecule type" value="Genomic_DNA"/>
</dbReference>
<sequence>MLPFDHDALRTQRATDFKALSKRIRIRRHAHLPLVLYELEHVFKPAIFTAKILRDVKTATVSSLRVPLSILALVLAAELPWPRVSQLTVDIFDHNVNDTQPFKFGEGARRFRWQPLDCLQSLSQSFPALSVLVLSLHCGDTTTTTTIIDGLEVERNLLESGNPGLSEMRIEASR</sequence>
<proteinExistence type="predicted"/>
<keyword evidence="2" id="KW-1185">Reference proteome</keyword>
<dbReference type="KEGG" id="adl:AURDEDRAFT_171241"/>
<organism evidence="1 2">
    <name type="scientific">Auricularia subglabra (strain TFB-10046 / SS5)</name>
    <name type="common">White-rot fungus</name>
    <name type="synonym">Auricularia delicata (strain TFB10046)</name>
    <dbReference type="NCBI Taxonomy" id="717982"/>
    <lineage>
        <taxon>Eukaryota</taxon>
        <taxon>Fungi</taxon>
        <taxon>Dikarya</taxon>
        <taxon>Basidiomycota</taxon>
        <taxon>Agaricomycotina</taxon>
        <taxon>Agaricomycetes</taxon>
        <taxon>Auriculariales</taxon>
        <taxon>Auriculariaceae</taxon>
        <taxon>Auricularia</taxon>
    </lineage>
</organism>
<evidence type="ECO:0000313" key="2">
    <source>
        <dbReference type="Proteomes" id="UP000006514"/>
    </source>
</evidence>
<evidence type="ECO:0000313" key="1">
    <source>
        <dbReference type="EMBL" id="EJD39787.1"/>
    </source>
</evidence>
<gene>
    <name evidence="1" type="ORF">AURDEDRAFT_171241</name>
</gene>
<accession>J0WXS4</accession>
<dbReference type="AlphaFoldDB" id="J0WXS4"/>
<reference evidence="2" key="1">
    <citation type="journal article" date="2012" name="Science">
        <title>The Paleozoic origin of enzymatic lignin decomposition reconstructed from 31 fungal genomes.</title>
        <authorList>
            <person name="Floudas D."/>
            <person name="Binder M."/>
            <person name="Riley R."/>
            <person name="Barry K."/>
            <person name="Blanchette R.A."/>
            <person name="Henrissat B."/>
            <person name="Martinez A.T."/>
            <person name="Otillar R."/>
            <person name="Spatafora J.W."/>
            <person name="Yadav J.S."/>
            <person name="Aerts A."/>
            <person name="Benoit I."/>
            <person name="Boyd A."/>
            <person name="Carlson A."/>
            <person name="Copeland A."/>
            <person name="Coutinho P.M."/>
            <person name="de Vries R.P."/>
            <person name="Ferreira P."/>
            <person name="Findley K."/>
            <person name="Foster B."/>
            <person name="Gaskell J."/>
            <person name="Glotzer D."/>
            <person name="Gorecki P."/>
            <person name="Heitman J."/>
            <person name="Hesse C."/>
            <person name="Hori C."/>
            <person name="Igarashi K."/>
            <person name="Jurgens J.A."/>
            <person name="Kallen N."/>
            <person name="Kersten P."/>
            <person name="Kohler A."/>
            <person name="Kuees U."/>
            <person name="Kumar T.K.A."/>
            <person name="Kuo A."/>
            <person name="LaButti K."/>
            <person name="Larrondo L.F."/>
            <person name="Lindquist E."/>
            <person name="Ling A."/>
            <person name="Lombard V."/>
            <person name="Lucas S."/>
            <person name="Lundell T."/>
            <person name="Martin R."/>
            <person name="McLaughlin D.J."/>
            <person name="Morgenstern I."/>
            <person name="Morin E."/>
            <person name="Murat C."/>
            <person name="Nagy L.G."/>
            <person name="Nolan M."/>
            <person name="Ohm R.A."/>
            <person name="Patyshakuliyeva A."/>
            <person name="Rokas A."/>
            <person name="Ruiz-Duenas F.J."/>
            <person name="Sabat G."/>
            <person name="Salamov A."/>
            <person name="Samejima M."/>
            <person name="Schmutz J."/>
            <person name="Slot J.C."/>
            <person name="St John F."/>
            <person name="Stenlid J."/>
            <person name="Sun H."/>
            <person name="Sun S."/>
            <person name="Syed K."/>
            <person name="Tsang A."/>
            <person name="Wiebenga A."/>
            <person name="Young D."/>
            <person name="Pisabarro A."/>
            <person name="Eastwood D.C."/>
            <person name="Martin F."/>
            <person name="Cullen D."/>
            <person name="Grigoriev I.V."/>
            <person name="Hibbett D.S."/>
        </authorList>
    </citation>
    <scope>NUCLEOTIDE SEQUENCE [LARGE SCALE GENOMIC DNA]</scope>
    <source>
        <strain evidence="2">TFB10046</strain>
    </source>
</reference>
<dbReference type="InParanoid" id="J0WXS4"/>
<protein>
    <submittedName>
        <fullName evidence="1">Uncharacterized protein</fullName>
    </submittedName>
</protein>